<evidence type="ECO:0000256" key="6">
    <source>
        <dbReference type="ARBA" id="ARBA00023136"/>
    </source>
</evidence>
<reference evidence="9" key="1">
    <citation type="journal article" date="2014" name="Int. J. Syst. Evol. Microbiol.">
        <title>Complete genome sequence of Corynebacterium casei LMG S-19264T (=DSM 44701T), isolated from a smear-ripened cheese.</title>
        <authorList>
            <consortium name="US DOE Joint Genome Institute (JGI-PGF)"/>
            <person name="Walter F."/>
            <person name="Albersmeier A."/>
            <person name="Kalinowski J."/>
            <person name="Ruckert C."/>
        </authorList>
    </citation>
    <scope>NUCLEOTIDE SEQUENCE</scope>
    <source>
        <strain evidence="9">JCM 13583</strain>
    </source>
</reference>
<name>A0AA37BQR5_9ARCH</name>
<dbReference type="PROSITE" id="PS50850">
    <property type="entry name" value="MFS"/>
    <property type="match status" value="1"/>
</dbReference>
<accession>A0AA37BQR5</accession>
<dbReference type="SUPFAM" id="SSF103473">
    <property type="entry name" value="MFS general substrate transporter"/>
    <property type="match status" value="1"/>
</dbReference>
<feature type="transmembrane region" description="Helical" evidence="7">
    <location>
        <begin position="169"/>
        <end position="193"/>
    </location>
</feature>
<gene>
    <name evidence="9" type="ORF">GCM10007108_06840</name>
</gene>
<evidence type="ECO:0000313" key="10">
    <source>
        <dbReference type="Proteomes" id="UP000632195"/>
    </source>
</evidence>
<dbReference type="GO" id="GO:0005886">
    <property type="term" value="C:plasma membrane"/>
    <property type="evidence" value="ECO:0007669"/>
    <property type="project" value="UniProtKB-SubCell"/>
</dbReference>
<dbReference type="InterPro" id="IPR020846">
    <property type="entry name" value="MFS_dom"/>
</dbReference>
<dbReference type="EMBL" id="BMNY01000001">
    <property type="protein sequence ID" value="GGM71363.1"/>
    <property type="molecule type" value="Genomic_DNA"/>
</dbReference>
<dbReference type="Gene3D" id="1.20.1250.20">
    <property type="entry name" value="MFS general substrate transporter like domains"/>
    <property type="match status" value="2"/>
</dbReference>
<keyword evidence="4 7" id="KW-0812">Transmembrane</keyword>
<organism evidence="9 10">
    <name type="scientific">Thermogymnomonas acidicola</name>
    <dbReference type="NCBI Taxonomy" id="399579"/>
    <lineage>
        <taxon>Archaea</taxon>
        <taxon>Methanobacteriati</taxon>
        <taxon>Thermoplasmatota</taxon>
        <taxon>Thermoplasmata</taxon>
        <taxon>Thermoplasmatales</taxon>
        <taxon>Thermogymnomonas</taxon>
    </lineage>
</organism>
<dbReference type="InterPro" id="IPR036259">
    <property type="entry name" value="MFS_trans_sf"/>
</dbReference>
<keyword evidence="5 7" id="KW-1133">Transmembrane helix</keyword>
<feature type="transmembrane region" description="Helical" evidence="7">
    <location>
        <begin position="303"/>
        <end position="327"/>
    </location>
</feature>
<feature type="transmembrane region" description="Helical" evidence="7">
    <location>
        <begin position="47"/>
        <end position="70"/>
    </location>
</feature>
<dbReference type="InterPro" id="IPR050171">
    <property type="entry name" value="MFS_Transporters"/>
</dbReference>
<keyword evidence="3" id="KW-1003">Cell membrane</keyword>
<feature type="transmembrane region" description="Helical" evidence="7">
    <location>
        <begin position="339"/>
        <end position="359"/>
    </location>
</feature>
<sequence length="403" mass="43856">MRPSGSLNSVVAIRPVAAVIAAEFMRTFTRSAAWIFMPLYLERVRHIPYGFIGLIFTVASMAAFPFALLGGNLIDRLGSRKILLTVSPLLSIVFFSMSFLVYSEARSIYLYAAFISSFPLATVQATADSVVVTHATELDQRITAFSLTRISANVGFSAGPVLGGALSALGYHIIFAMPAIAAICETLLYWAIVRQDTRAGGVEGAVFHFPWDDRVFILVVLLVSLSWFGAGQWGTTLTLFLSSQYGISNLMIGAIYASNGVAVAVLQLPMNRLLRRIDEVLRIGLGSVIYGVAFFLYSVSGNIFFLIGNTVFLTLGENTISPVMNSLVSRMAPPERRGAYFGTLQFFNGFISPLAPLMGSEMLQSIGGHHHTFWGIIMAINLSVAAAILSVRRLRGVRERLSL</sequence>
<dbReference type="Pfam" id="PF07690">
    <property type="entry name" value="MFS_1"/>
    <property type="match status" value="1"/>
</dbReference>
<feature type="transmembrane region" description="Helical" evidence="7">
    <location>
        <begin position="108"/>
        <end position="132"/>
    </location>
</feature>
<proteinExistence type="predicted"/>
<dbReference type="Proteomes" id="UP000632195">
    <property type="component" value="Unassembled WGS sequence"/>
</dbReference>
<evidence type="ECO:0000256" key="7">
    <source>
        <dbReference type="SAM" id="Phobius"/>
    </source>
</evidence>
<reference evidence="9" key="2">
    <citation type="submission" date="2022-09" db="EMBL/GenBank/DDBJ databases">
        <authorList>
            <person name="Sun Q."/>
            <person name="Ohkuma M."/>
        </authorList>
    </citation>
    <scope>NUCLEOTIDE SEQUENCE</scope>
    <source>
        <strain evidence="9">JCM 13583</strain>
    </source>
</reference>
<feature type="transmembrane region" description="Helical" evidence="7">
    <location>
        <begin position="280"/>
        <end position="297"/>
    </location>
</feature>
<evidence type="ECO:0000256" key="4">
    <source>
        <dbReference type="ARBA" id="ARBA00022692"/>
    </source>
</evidence>
<evidence type="ECO:0000313" key="9">
    <source>
        <dbReference type="EMBL" id="GGM71363.1"/>
    </source>
</evidence>
<protein>
    <submittedName>
        <fullName evidence="9">MFS transporter</fullName>
    </submittedName>
</protein>
<dbReference type="InterPro" id="IPR011701">
    <property type="entry name" value="MFS"/>
</dbReference>
<evidence type="ECO:0000256" key="1">
    <source>
        <dbReference type="ARBA" id="ARBA00004651"/>
    </source>
</evidence>
<keyword evidence="6 7" id="KW-0472">Membrane</keyword>
<evidence type="ECO:0000259" key="8">
    <source>
        <dbReference type="PROSITE" id="PS50850"/>
    </source>
</evidence>
<feature type="transmembrane region" description="Helical" evidence="7">
    <location>
        <begin position="371"/>
        <end position="391"/>
    </location>
</feature>
<keyword evidence="10" id="KW-1185">Reference proteome</keyword>
<keyword evidence="2" id="KW-0813">Transport</keyword>
<dbReference type="AlphaFoldDB" id="A0AA37BQR5"/>
<comment type="subcellular location">
    <subcellularLocation>
        <location evidence="1">Cell membrane</location>
        <topology evidence="1">Multi-pass membrane protein</topology>
    </subcellularLocation>
</comment>
<comment type="caution">
    <text evidence="9">The sequence shown here is derived from an EMBL/GenBank/DDBJ whole genome shotgun (WGS) entry which is preliminary data.</text>
</comment>
<dbReference type="PANTHER" id="PTHR23517">
    <property type="entry name" value="RESISTANCE PROTEIN MDTM, PUTATIVE-RELATED-RELATED"/>
    <property type="match status" value="1"/>
</dbReference>
<evidence type="ECO:0000256" key="5">
    <source>
        <dbReference type="ARBA" id="ARBA00022989"/>
    </source>
</evidence>
<feature type="transmembrane region" description="Helical" evidence="7">
    <location>
        <begin position="82"/>
        <end position="102"/>
    </location>
</feature>
<dbReference type="GO" id="GO:0022857">
    <property type="term" value="F:transmembrane transporter activity"/>
    <property type="evidence" value="ECO:0007669"/>
    <property type="project" value="InterPro"/>
</dbReference>
<feature type="domain" description="Major facilitator superfamily (MFS) profile" evidence="8">
    <location>
        <begin position="1"/>
        <end position="395"/>
    </location>
</feature>
<feature type="transmembrane region" description="Helical" evidence="7">
    <location>
        <begin position="245"/>
        <end position="268"/>
    </location>
</feature>
<feature type="transmembrane region" description="Helical" evidence="7">
    <location>
        <begin position="214"/>
        <end position="233"/>
    </location>
</feature>
<evidence type="ECO:0000256" key="3">
    <source>
        <dbReference type="ARBA" id="ARBA00022475"/>
    </source>
</evidence>
<evidence type="ECO:0000256" key="2">
    <source>
        <dbReference type="ARBA" id="ARBA00022448"/>
    </source>
</evidence>